<proteinExistence type="predicted"/>
<dbReference type="InterPro" id="IPR011011">
    <property type="entry name" value="Znf_FYVE_PHD"/>
</dbReference>
<feature type="compositionally biased region" description="Low complexity" evidence="1">
    <location>
        <begin position="119"/>
        <end position="129"/>
    </location>
</feature>
<dbReference type="EMBL" id="OV725077">
    <property type="protein sequence ID" value="CAH1392357.1"/>
    <property type="molecule type" value="Genomic_DNA"/>
</dbReference>
<evidence type="ECO:0000313" key="3">
    <source>
        <dbReference type="Proteomes" id="UP001152798"/>
    </source>
</evidence>
<organism evidence="2 3">
    <name type="scientific">Nezara viridula</name>
    <name type="common">Southern green stink bug</name>
    <name type="synonym">Cimex viridulus</name>
    <dbReference type="NCBI Taxonomy" id="85310"/>
    <lineage>
        <taxon>Eukaryota</taxon>
        <taxon>Metazoa</taxon>
        <taxon>Ecdysozoa</taxon>
        <taxon>Arthropoda</taxon>
        <taxon>Hexapoda</taxon>
        <taxon>Insecta</taxon>
        <taxon>Pterygota</taxon>
        <taxon>Neoptera</taxon>
        <taxon>Paraneoptera</taxon>
        <taxon>Hemiptera</taxon>
        <taxon>Heteroptera</taxon>
        <taxon>Panheteroptera</taxon>
        <taxon>Pentatomomorpha</taxon>
        <taxon>Pentatomoidea</taxon>
        <taxon>Pentatomidae</taxon>
        <taxon>Pentatominae</taxon>
        <taxon>Nezara</taxon>
    </lineage>
</organism>
<dbReference type="SUPFAM" id="SSF57903">
    <property type="entry name" value="FYVE/PHD zinc finger"/>
    <property type="match status" value="1"/>
</dbReference>
<feature type="region of interest" description="Disordered" evidence="1">
    <location>
        <begin position="1"/>
        <end position="28"/>
    </location>
</feature>
<feature type="region of interest" description="Disordered" evidence="1">
    <location>
        <begin position="79"/>
        <end position="146"/>
    </location>
</feature>
<evidence type="ECO:0000313" key="2">
    <source>
        <dbReference type="EMBL" id="CAH1392357.1"/>
    </source>
</evidence>
<keyword evidence="3" id="KW-1185">Reference proteome</keyword>
<dbReference type="AlphaFoldDB" id="A0A9P0H3V2"/>
<protein>
    <submittedName>
        <fullName evidence="2">Uncharacterized protein</fullName>
    </submittedName>
</protein>
<feature type="compositionally biased region" description="Polar residues" evidence="1">
    <location>
        <begin position="1"/>
        <end position="14"/>
    </location>
</feature>
<dbReference type="Proteomes" id="UP001152798">
    <property type="component" value="Chromosome 1"/>
</dbReference>
<reference evidence="2" key="1">
    <citation type="submission" date="2022-01" db="EMBL/GenBank/DDBJ databases">
        <authorList>
            <person name="King R."/>
        </authorList>
    </citation>
    <scope>NUCLEOTIDE SEQUENCE</scope>
</reference>
<feature type="compositionally biased region" description="Basic and acidic residues" evidence="1">
    <location>
        <begin position="106"/>
        <end position="118"/>
    </location>
</feature>
<gene>
    <name evidence="2" type="ORF">NEZAVI_LOCUS3195</name>
</gene>
<evidence type="ECO:0000256" key="1">
    <source>
        <dbReference type="SAM" id="MobiDB-lite"/>
    </source>
</evidence>
<feature type="compositionally biased region" description="Low complexity" evidence="1">
    <location>
        <begin position="137"/>
        <end position="146"/>
    </location>
</feature>
<accession>A0A9P0H3V2</accession>
<sequence length="146" mass="16249">MNPSGGSSGRSFDQGSDPPREPNSNDESDFARAASAFRVNSITKCEVQCYVCWKRFHTHCVRLPLQIFRCRDCRKRVSPIFSEPETGASPQPRRLETRNVGTGENSKVKESIIKKKAESNSGQGSSIQGKKSKKKNSNSSINNRKN</sequence>
<name>A0A9P0H3V2_NEZVI</name>